<dbReference type="EMBL" id="CP023344">
    <property type="protein sequence ID" value="ATC65372.1"/>
    <property type="molecule type" value="Genomic_DNA"/>
</dbReference>
<feature type="signal peptide" evidence="2">
    <location>
        <begin position="1"/>
        <end position="18"/>
    </location>
</feature>
<evidence type="ECO:0000313" key="3">
    <source>
        <dbReference type="EMBL" id="ATC65372.1"/>
    </source>
</evidence>
<organism evidence="3 4">
    <name type="scientific">Nibricoccus aquaticus</name>
    <dbReference type="NCBI Taxonomy" id="2576891"/>
    <lineage>
        <taxon>Bacteria</taxon>
        <taxon>Pseudomonadati</taxon>
        <taxon>Verrucomicrobiota</taxon>
        <taxon>Opitutia</taxon>
        <taxon>Opitutales</taxon>
        <taxon>Opitutaceae</taxon>
        <taxon>Nibricoccus</taxon>
    </lineage>
</organism>
<feature type="compositionally biased region" description="Polar residues" evidence="1">
    <location>
        <begin position="186"/>
        <end position="200"/>
    </location>
</feature>
<dbReference type="Proteomes" id="UP000217265">
    <property type="component" value="Chromosome"/>
</dbReference>
<evidence type="ECO:0000256" key="2">
    <source>
        <dbReference type="SAM" id="SignalP"/>
    </source>
</evidence>
<dbReference type="RefSeq" id="WP_096057002.1">
    <property type="nucleotide sequence ID" value="NZ_CP023344.1"/>
</dbReference>
<keyword evidence="4" id="KW-1185">Reference proteome</keyword>
<gene>
    <name evidence="3" type="ORF">CMV30_16265</name>
</gene>
<proteinExistence type="predicted"/>
<reference evidence="3 4" key="1">
    <citation type="submission" date="2017-09" db="EMBL/GenBank/DDBJ databases">
        <title>Complete genome sequence of Verrucomicrobial strain HZ-65, isolated from freshwater.</title>
        <authorList>
            <person name="Choi A."/>
        </authorList>
    </citation>
    <scope>NUCLEOTIDE SEQUENCE [LARGE SCALE GENOMIC DNA]</scope>
    <source>
        <strain evidence="3 4">HZ-65</strain>
    </source>
</reference>
<protein>
    <submittedName>
        <fullName evidence="3">Uncharacterized protein</fullName>
    </submittedName>
</protein>
<dbReference type="KEGG" id="vbh:CMV30_16265"/>
<keyword evidence="2" id="KW-0732">Signal</keyword>
<name>A0A290QMJ0_9BACT</name>
<feature type="chain" id="PRO_5013284780" evidence="2">
    <location>
        <begin position="19"/>
        <end position="236"/>
    </location>
</feature>
<evidence type="ECO:0000256" key="1">
    <source>
        <dbReference type="SAM" id="MobiDB-lite"/>
    </source>
</evidence>
<dbReference type="OrthoDB" id="9895913at2"/>
<feature type="region of interest" description="Disordered" evidence="1">
    <location>
        <begin position="186"/>
        <end position="206"/>
    </location>
</feature>
<dbReference type="AlphaFoldDB" id="A0A290QMJ0"/>
<evidence type="ECO:0000313" key="4">
    <source>
        <dbReference type="Proteomes" id="UP000217265"/>
    </source>
</evidence>
<sequence length="236" mass="25673">MKHQLIFVAAMMFSSTFAAEISLTDGRSFSNASIVSETPLTVVIKHTGGLTSVSKQQLPADLQRQHPINEAAAIDSEKKAAVAREAAIKVRQAEVEKSAKIRAQREADTASSVTAAKEDAAAQAARLALEKRRAQSALESYFLDKFSSSPGAERTVDVTIRDMRQSNGWPDRWVVTGSAVIRQYQPSSTPVNTTGMNAKQASRAEYRASKYAVETREFEADYTTGSSPPSLNVTMR</sequence>
<accession>A0A290QMJ0</accession>